<dbReference type="AlphaFoldDB" id="A0A8X6NHP9"/>
<reference evidence="1" key="1">
    <citation type="submission" date="2020-08" db="EMBL/GenBank/DDBJ databases">
        <title>Multicomponent nature underlies the extraordinary mechanical properties of spider dragline silk.</title>
        <authorList>
            <person name="Kono N."/>
            <person name="Nakamura H."/>
            <person name="Mori M."/>
            <person name="Yoshida Y."/>
            <person name="Ohtoshi R."/>
            <person name="Malay A.D."/>
            <person name="Moran D.A.P."/>
            <person name="Tomita M."/>
            <person name="Numata K."/>
            <person name="Arakawa K."/>
        </authorList>
    </citation>
    <scope>NUCLEOTIDE SEQUENCE</scope>
</reference>
<accession>A0A8X6NHP9</accession>
<dbReference type="Proteomes" id="UP000887013">
    <property type="component" value="Unassembled WGS sequence"/>
</dbReference>
<proteinExistence type="predicted"/>
<name>A0A8X6NHP9_NEPPI</name>
<dbReference type="EMBL" id="BMAW01104423">
    <property type="protein sequence ID" value="GFT14220.1"/>
    <property type="molecule type" value="Genomic_DNA"/>
</dbReference>
<organism evidence="1 2">
    <name type="scientific">Nephila pilipes</name>
    <name type="common">Giant wood spider</name>
    <name type="synonym">Nephila maculata</name>
    <dbReference type="NCBI Taxonomy" id="299642"/>
    <lineage>
        <taxon>Eukaryota</taxon>
        <taxon>Metazoa</taxon>
        <taxon>Ecdysozoa</taxon>
        <taxon>Arthropoda</taxon>
        <taxon>Chelicerata</taxon>
        <taxon>Arachnida</taxon>
        <taxon>Araneae</taxon>
        <taxon>Araneomorphae</taxon>
        <taxon>Entelegynae</taxon>
        <taxon>Araneoidea</taxon>
        <taxon>Nephilidae</taxon>
        <taxon>Nephila</taxon>
    </lineage>
</organism>
<evidence type="ECO:0000313" key="1">
    <source>
        <dbReference type="EMBL" id="GFT14220.1"/>
    </source>
</evidence>
<comment type="caution">
    <text evidence="1">The sequence shown here is derived from an EMBL/GenBank/DDBJ whole genome shotgun (WGS) entry which is preliminary data.</text>
</comment>
<protein>
    <submittedName>
        <fullName evidence="1">Uncharacterized protein</fullName>
    </submittedName>
</protein>
<evidence type="ECO:0000313" key="2">
    <source>
        <dbReference type="Proteomes" id="UP000887013"/>
    </source>
</evidence>
<gene>
    <name evidence="1" type="ORF">NPIL_195791</name>
</gene>
<sequence>MEKETNPRVGDEKTVYRHASLLREGDLSFLRCNLRTFRVTETKWDYAVVGLGAEMRNVEGERVVEQEREECEFDFNFTYLQRRRRTDIVVSFLRRK</sequence>
<keyword evidence="2" id="KW-1185">Reference proteome</keyword>